<keyword evidence="2" id="KW-1185">Reference proteome</keyword>
<organism evidence="1 2">
    <name type="scientific">Aegilops tauschii subsp. strangulata</name>
    <name type="common">Goatgrass</name>
    <dbReference type="NCBI Taxonomy" id="200361"/>
    <lineage>
        <taxon>Eukaryota</taxon>
        <taxon>Viridiplantae</taxon>
        <taxon>Streptophyta</taxon>
        <taxon>Embryophyta</taxon>
        <taxon>Tracheophyta</taxon>
        <taxon>Spermatophyta</taxon>
        <taxon>Magnoliopsida</taxon>
        <taxon>Liliopsida</taxon>
        <taxon>Poales</taxon>
        <taxon>Poaceae</taxon>
        <taxon>BOP clade</taxon>
        <taxon>Pooideae</taxon>
        <taxon>Triticodae</taxon>
        <taxon>Triticeae</taxon>
        <taxon>Triticinae</taxon>
        <taxon>Aegilops</taxon>
    </lineage>
</organism>
<dbReference type="PANTHER" id="PTHR11697:SF230">
    <property type="entry name" value="ZINC FINGER, MYM DOMAIN CONTAINING 1"/>
    <property type="match status" value="1"/>
</dbReference>
<protein>
    <recommendedName>
        <fullName evidence="3">DUF4371 domain-containing protein</fullName>
    </recommendedName>
</protein>
<dbReference type="EnsemblPlants" id="AET7Gv20941600.1">
    <property type="protein sequence ID" value="AET7Gv20941600.1"/>
    <property type="gene ID" value="AET7Gv20941600"/>
</dbReference>
<dbReference type="STRING" id="200361.A0A453SGX5"/>
<sequence>MWKPVLKVLENLHNDADNVAQRTTATGLIKQMESFEFVLILHLMIRLLGKTNNLSQCLQLKNQNIVRAVGLIKTTLEDIQEIRLNGWDELFKEVTDFCVKYNIVVPNMEDTATANGRSRTWGGQLVTYNHHFKNEIFNVLHDQLIVELNNRFAERSTQLLRCIACLDPKNSFANYNEDKLVDLANMYAADFSTYEVTFVLRNQLDSFIREARTDPHLMNCNDLGHLAMNMVLADMHTNFPL</sequence>
<dbReference type="PANTHER" id="PTHR11697">
    <property type="entry name" value="GENERAL TRANSCRIPTION FACTOR 2-RELATED ZINC FINGER PROTEIN"/>
    <property type="match status" value="1"/>
</dbReference>
<dbReference type="AlphaFoldDB" id="A0A453SGX5"/>
<reference evidence="1" key="5">
    <citation type="journal article" date="2021" name="G3 (Bethesda)">
        <title>Aegilops tauschii genome assembly Aet v5.0 features greater sequence contiguity and improved annotation.</title>
        <authorList>
            <person name="Wang L."/>
            <person name="Zhu T."/>
            <person name="Rodriguez J.C."/>
            <person name="Deal K.R."/>
            <person name="Dubcovsky J."/>
            <person name="McGuire P.E."/>
            <person name="Lux T."/>
            <person name="Spannagl M."/>
            <person name="Mayer K.F.X."/>
            <person name="Baldrich P."/>
            <person name="Meyers B.C."/>
            <person name="Huo N."/>
            <person name="Gu Y.Q."/>
            <person name="Zhou H."/>
            <person name="Devos K.M."/>
            <person name="Bennetzen J.L."/>
            <person name="Unver T."/>
            <person name="Budak H."/>
            <person name="Gulick P.J."/>
            <person name="Galiba G."/>
            <person name="Kalapos B."/>
            <person name="Nelson D.R."/>
            <person name="Li P."/>
            <person name="You F.M."/>
            <person name="Luo M.C."/>
            <person name="Dvorak J."/>
        </authorList>
    </citation>
    <scope>NUCLEOTIDE SEQUENCE [LARGE SCALE GENOMIC DNA]</scope>
    <source>
        <strain evidence="1">cv. AL8/78</strain>
    </source>
</reference>
<reference evidence="2" key="2">
    <citation type="journal article" date="2017" name="Nat. Plants">
        <title>The Aegilops tauschii genome reveals multiple impacts of transposons.</title>
        <authorList>
            <person name="Zhao G."/>
            <person name="Zou C."/>
            <person name="Li K."/>
            <person name="Wang K."/>
            <person name="Li T."/>
            <person name="Gao L."/>
            <person name="Zhang X."/>
            <person name="Wang H."/>
            <person name="Yang Z."/>
            <person name="Liu X."/>
            <person name="Jiang W."/>
            <person name="Mao L."/>
            <person name="Kong X."/>
            <person name="Jiao Y."/>
            <person name="Jia J."/>
        </authorList>
    </citation>
    <scope>NUCLEOTIDE SEQUENCE [LARGE SCALE GENOMIC DNA]</scope>
    <source>
        <strain evidence="2">cv. AL8/78</strain>
    </source>
</reference>
<name>A0A453SGX5_AEGTS</name>
<dbReference type="Gramene" id="AET7Gv20941600.1">
    <property type="protein sequence ID" value="AET7Gv20941600.1"/>
    <property type="gene ID" value="AET7Gv20941600"/>
</dbReference>
<evidence type="ECO:0000313" key="1">
    <source>
        <dbReference type="EnsemblPlants" id="AET7Gv20941600.1"/>
    </source>
</evidence>
<reference evidence="2" key="1">
    <citation type="journal article" date="2014" name="Science">
        <title>Ancient hybridizations among the ancestral genomes of bread wheat.</title>
        <authorList>
            <consortium name="International Wheat Genome Sequencing Consortium,"/>
            <person name="Marcussen T."/>
            <person name="Sandve S.R."/>
            <person name="Heier L."/>
            <person name="Spannagl M."/>
            <person name="Pfeifer M."/>
            <person name="Jakobsen K.S."/>
            <person name="Wulff B.B."/>
            <person name="Steuernagel B."/>
            <person name="Mayer K.F."/>
            <person name="Olsen O.A."/>
        </authorList>
    </citation>
    <scope>NUCLEOTIDE SEQUENCE [LARGE SCALE GENOMIC DNA]</scope>
    <source>
        <strain evidence="2">cv. AL8/78</strain>
    </source>
</reference>
<accession>A0A453SGX5</accession>
<evidence type="ECO:0008006" key="3">
    <source>
        <dbReference type="Google" id="ProtNLM"/>
    </source>
</evidence>
<proteinExistence type="predicted"/>
<dbReference type="Proteomes" id="UP000015105">
    <property type="component" value="Chromosome 7D"/>
</dbReference>
<reference evidence="1" key="4">
    <citation type="submission" date="2019-03" db="UniProtKB">
        <authorList>
            <consortium name="EnsemblPlants"/>
        </authorList>
    </citation>
    <scope>IDENTIFICATION</scope>
</reference>
<reference evidence="1" key="3">
    <citation type="journal article" date="2017" name="Nature">
        <title>Genome sequence of the progenitor of the wheat D genome Aegilops tauschii.</title>
        <authorList>
            <person name="Luo M.C."/>
            <person name="Gu Y.Q."/>
            <person name="Puiu D."/>
            <person name="Wang H."/>
            <person name="Twardziok S.O."/>
            <person name="Deal K.R."/>
            <person name="Huo N."/>
            <person name="Zhu T."/>
            <person name="Wang L."/>
            <person name="Wang Y."/>
            <person name="McGuire P.E."/>
            <person name="Liu S."/>
            <person name="Long H."/>
            <person name="Ramasamy R.K."/>
            <person name="Rodriguez J.C."/>
            <person name="Van S.L."/>
            <person name="Yuan L."/>
            <person name="Wang Z."/>
            <person name="Xia Z."/>
            <person name="Xiao L."/>
            <person name="Anderson O.D."/>
            <person name="Ouyang S."/>
            <person name="Liang Y."/>
            <person name="Zimin A.V."/>
            <person name="Pertea G."/>
            <person name="Qi P."/>
            <person name="Bennetzen J.L."/>
            <person name="Dai X."/>
            <person name="Dawson M.W."/>
            <person name="Muller H.G."/>
            <person name="Kugler K."/>
            <person name="Rivarola-Duarte L."/>
            <person name="Spannagl M."/>
            <person name="Mayer K.F.X."/>
            <person name="Lu F.H."/>
            <person name="Bevan M.W."/>
            <person name="Leroy P."/>
            <person name="Li P."/>
            <person name="You F.M."/>
            <person name="Sun Q."/>
            <person name="Liu Z."/>
            <person name="Lyons E."/>
            <person name="Wicker T."/>
            <person name="Salzberg S.L."/>
            <person name="Devos K.M."/>
            <person name="Dvorak J."/>
        </authorList>
    </citation>
    <scope>NUCLEOTIDE SEQUENCE [LARGE SCALE GENOMIC DNA]</scope>
    <source>
        <strain evidence="1">cv. AL8/78</strain>
    </source>
</reference>
<evidence type="ECO:0000313" key="2">
    <source>
        <dbReference type="Proteomes" id="UP000015105"/>
    </source>
</evidence>
<dbReference type="InterPro" id="IPR055298">
    <property type="entry name" value="AtLOH3-like"/>
</dbReference>